<dbReference type="Pfam" id="PF16656">
    <property type="entry name" value="Pur_ac_phosph_N"/>
    <property type="match status" value="1"/>
</dbReference>
<name>A0A1P9WWX7_9BACT</name>
<dbReference type="PANTHER" id="PTHR45867">
    <property type="entry name" value="PURPLE ACID PHOSPHATASE"/>
    <property type="match status" value="1"/>
</dbReference>
<dbReference type="Proteomes" id="UP000187941">
    <property type="component" value="Chromosome"/>
</dbReference>
<evidence type="ECO:0008006" key="6">
    <source>
        <dbReference type="Google" id="ProtNLM"/>
    </source>
</evidence>
<dbReference type="RefSeq" id="WP_077131319.1">
    <property type="nucleotide sequence ID" value="NZ_CP014263.1"/>
</dbReference>
<dbReference type="InterPro" id="IPR003961">
    <property type="entry name" value="FN3_dom"/>
</dbReference>
<feature type="domain" description="Calcineurin-like phosphoesterase" evidence="2">
    <location>
        <begin position="132"/>
        <end position="356"/>
    </location>
</feature>
<dbReference type="EMBL" id="CP014263">
    <property type="protein sequence ID" value="AQG79886.1"/>
    <property type="molecule type" value="Genomic_DNA"/>
</dbReference>
<dbReference type="InterPro" id="IPR008963">
    <property type="entry name" value="Purple_acid_Pase-like_N"/>
</dbReference>
<sequence length="468" mass="52065">MNFLWQTRLIRVTHPKFVWFLHLLIGGSAFSQTMPALVRGPYLQKATPTSITIRWRTEPASVGVVRFGTAANQLTQSVGESSPTVDHEVTLTGLTPATQYFYAIETPDNRLQGDTSNYFHTFPTEGTAKKTRIWSLGDFGNGSKRQVAVRDAFDAFVRKQGDPYIDLWLWLGDNAYSRGLDTEFQQFVFSKDVGYAAGRYMKQTPIFATPGNHDYAGDNTLRLSLNIPYFQIVSNPAQGEAGGLPSGTESYYSFNYGNIHFISLDSDRYEDSDDQTARTRFVPSKTQVAWMKRDLDAAQKNPAITWIIAFWHHPPYTKGTHDSDTEKQLIDVRTNLLPVLEQYDVDLVMCGHSHVYERTDLIRGHYGNALSFDAKTQVVAAGSASVAEYAKPLKRTGHHGTMYIVNGDGGAGGTPVNTGDAPWPHKAMRSWYDGAGGSLYLEIDGNTLTGRRITGDGSVQDSFTIRKQ</sequence>
<dbReference type="PANTHER" id="PTHR45867:SF3">
    <property type="entry name" value="ACID PHOSPHATASE TYPE 7"/>
    <property type="match status" value="1"/>
</dbReference>
<dbReference type="SUPFAM" id="SSF56300">
    <property type="entry name" value="Metallo-dependent phosphatases"/>
    <property type="match status" value="1"/>
</dbReference>
<evidence type="ECO:0000259" key="2">
    <source>
        <dbReference type="Pfam" id="PF00149"/>
    </source>
</evidence>
<gene>
    <name evidence="4" type="ORF">AWR27_11455</name>
</gene>
<protein>
    <recommendedName>
        <fullName evidence="6">Metallophosphoesterase</fullName>
    </recommendedName>
</protein>
<evidence type="ECO:0000313" key="5">
    <source>
        <dbReference type="Proteomes" id="UP000187941"/>
    </source>
</evidence>
<dbReference type="InterPro" id="IPR029052">
    <property type="entry name" value="Metallo-depent_PP-like"/>
</dbReference>
<accession>A0A1P9WWX7</accession>
<dbReference type="STRING" id="1178516.AWR27_11455"/>
<evidence type="ECO:0000313" key="4">
    <source>
        <dbReference type="EMBL" id="AQG79886.1"/>
    </source>
</evidence>
<evidence type="ECO:0000259" key="3">
    <source>
        <dbReference type="Pfam" id="PF16656"/>
    </source>
</evidence>
<dbReference type="InterPro" id="IPR015914">
    <property type="entry name" value="PAPs_N"/>
</dbReference>
<dbReference type="OrthoDB" id="9809781at2"/>
<feature type="domain" description="Purple acid phosphatase N-terminal" evidence="3">
    <location>
        <begin position="44"/>
        <end position="109"/>
    </location>
</feature>
<dbReference type="Pfam" id="PF00149">
    <property type="entry name" value="Metallophos"/>
    <property type="match status" value="1"/>
</dbReference>
<dbReference type="AlphaFoldDB" id="A0A1P9WWX7"/>
<dbReference type="KEGG" id="smon:AWR27_11455"/>
<dbReference type="SUPFAM" id="SSF49363">
    <property type="entry name" value="Purple acid phosphatase, N-terminal domain"/>
    <property type="match status" value="1"/>
</dbReference>
<keyword evidence="5" id="KW-1185">Reference proteome</keyword>
<dbReference type="Gene3D" id="2.60.40.380">
    <property type="entry name" value="Purple acid phosphatase-like, N-terminal"/>
    <property type="match status" value="1"/>
</dbReference>
<proteinExistence type="predicted"/>
<dbReference type="GO" id="GO:0003993">
    <property type="term" value="F:acid phosphatase activity"/>
    <property type="evidence" value="ECO:0007669"/>
    <property type="project" value="InterPro"/>
</dbReference>
<keyword evidence="1" id="KW-0732">Signal</keyword>
<dbReference type="InterPro" id="IPR004843">
    <property type="entry name" value="Calcineurin-like_PHP"/>
</dbReference>
<evidence type="ECO:0000256" key="1">
    <source>
        <dbReference type="ARBA" id="ARBA00022729"/>
    </source>
</evidence>
<reference evidence="4 5" key="1">
    <citation type="submission" date="2016-01" db="EMBL/GenBank/DDBJ databases">
        <authorList>
            <person name="Oliw E.H."/>
        </authorList>
    </citation>
    <scope>NUCLEOTIDE SEQUENCE [LARGE SCALE GENOMIC DNA]</scope>
    <source>
        <strain evidence="4 5">DY10</strain>
    </source>
</reference>
<dbReference type="GO" id="GO:0046872">
    <property type="term" value="F:metal ion binding"/>
    <property type="evidence" value="ECO:0007669"/>
    <property type="project" value="InterPro"/>
</dbReference>
<dbReference type="CDD" id="cd00063">
    <property type="entry name" value="FN3"/>
    <property type="match status" value="1"/>
</dbReference>
<organism evidence="4 5">
    <name type="scientific">Spirosoma montaniterrae</name>
    <dbReference type="NCBI Taxonomy" id="1178516"/>
    <lineage>
        <taxon>Bacteria</taxon>
        <taxon>Pseudomonadati</taxon>
        <taxon>Bacteroidota</taxon>
        <taxon>Cytophagia</taxon>
        <taxon>Cytophagales</taxon>
        <taxon>Cytophagaceae</taxon>
        <taxon>Spirosoma</taxon>
    </lineage>
</organism>
<dbReference type="Gene3D" id="3.60.21.10">
    <property type="match status" value="1"/>
</dbReference>